<dbReference type="Proteomes" id="UP000328092">
    <property type="component" value="Unassembled WGS sequence"/>
</dbReference>
<accession>A0A508SZH8</accession>
<gene>
    <name evidence="1" type="ORF">CI1B_15490</name>
</gene>
<dbReference type="AlphaFoldDB" id="A0A508SZH8"/>
<organism evidence="1 2">
    <name type="scientific">Bradyrhizobium ivorense</name>
    <dbReference type="NCBI Taxonomy" id="2511166"/>
    <lineage>
        <taxon>Bacteria</taxon>
        <taxon>Pseudomonadati</taxon>
        <taxon>Pseudomonadota</taxon>
        <taxon>Alphaproteobacteria</taxon>
        <taxon>Hyphomicrobiales</taxon>
        <taxon>Nitrobacteraceae</taxon>
        <taxon>Bradyrhizobium</taxon>
    </lineage>
</organism>
<dbReference type="EMBL" id="CAADFC020000004">
    <property type="protein sequence ID" value="VIO66427.1"/>
    <property type="molecule type" value="Genomic_DNA"/>
</dbReference>
<evidence type="ECO:0000313" key="2">
    <source>
        <dbReference type="Proteomes" id="UP000328092"/>
    </source>
</evidence>
<name>A0A508SZH8_9BRAD</name>
<reference evidence="1" key="1">
    <citation type="submission" date="2019-02" db="EMBL/GenBank/DDBJ databases">
        <authorList>
            <person name="Pothier F.J."/>
        </authorList>
    </citation>
    <scope>NUCLEOTIDE SEQUENCE</scope>
    <source>
        <strain evidence="1">CI-1B</strain>
    </source>
</reference>
<proteinExistence type="predicted"/>
<comment type="caution">
    <text evidence="1">The sequence shown here is derived from an EMBL/GenBank/DDBJ whole genome shotgun (WGS) entry which is preliminary data.</text>
</comment>
<evidence type="ECO:0000313" key="1">
    <source>
        <dbReference type="EMBL" id="VIO66427.1"/>
    </source>
</evidence>
<protein>
    <submittedName>
        <fullName evidence="1">Uncharacterized protein</fullName>
    </submittedName>
</protein>
<sequence>MYPILQKALFEKCGVFFERKRGEFSDGLRAGYIDRRKILERNLFLRVFLASRGDLREAGKKRIFIQHKLTLNELADAAALDVFADAFDLFNAIAPRNASNNVNNAKRYRDVLAKLYIGVAKTDRSAPVADRIAIIDSLWGRLLRLAAASGKHIRHVLDEGTGERRKAFAPEKWMTSADFDYDVITFIKTGSLIPRKKTPEAEAEQMR</sequence>
<keyword evidence="2" id="KW-1185">Reference proteome</keyword>